<dbReference type="Proteomes" id="UP001519460">
    <property type="component" value="Unassembled WGS sequence"/>
</dbReference>
<feature type="region of interest" description="Disordered" evidence="1">
    <location>
        <begin position="92"/>
        <end position="137"/>
    </location>
</feature>
<feature type="compositionally biased region" description="Basic and acidic residues" evidence="1">
    <location>
        <begin position="1929"/>
        <end position="1938"/>
    </location>
</feature>
<feature type="region of interest" description="Disordered" evidence="1">
    <location>
        <begin position="1571"/>
        <end position="1682"/>
    </location>
</feature>
<dbReference type="PANTHER" id="PTHR24410:SF23">
    <property type="entry name" value="BTB DOMAIN-CONTAINING PROTEIN-RELATED"/>
    <property type="match status" value="1"/>
</dbReference>
<evidence type="ECO:0000259" key="2">
    <source>
        <dbReference type="PROSITE" id="PS50097"/>
    </source>
</evidence>
<dbReference type="Pfam" id="PF00651">
    <property type="entry name" value="BTB"/>
    <property type="match status" value="1"/>
</dbReference>
<feature type="region of interest" description="Disordered" evidence="1">
    <location>
        <begin position="1689"/>
        <end position="1708"/>
    </location>
</feature>
<proteinExistence type="predicted"/>
<dbReference type="PROSITE" id="PS50097">
    <property type="entry name" value="BTB"/>
    <property type="match status" value="1"/>
</dbReference>
<feature type="compositionally biased region" description="Polar residues" evidence="1">
    <location>
        <begin position="2001"/>
        <end position="2024"/>
    </location>
</feature>
<reference evidence="3 4" key="1">
    <citation type="journal article" date="2023" name="Sci. Data">
        <title>Genome assembly of the Korean intertidal mud-creeper Batillaria attramentaria.</title>
        <authorList>
            <person name="Patra A.K."/>
            <person name="Ho P.T."/>
            <person name="Jun S."/>
            <person name="Lee S.J."/>
            <person name="Kim Y."/>
            <person name="Won Y.J."/>
        </authorList>
    </citation>
    <scope>NUCLEOTIDE SEQUENCE [LARGE SCALE GENOMIC DNA]</scope>
    <source>
        <strain evidence="3">Wonlab-2016</strain>
    </source>
</reference>
<name>A0ABD0KVT8_9CAEN</name>
<feature type="compositionally biased region" description="Polar residues" evidence="1">
    <location>
        <begin position="324"/>
        <end position="333"/>
    </location>
</feature>
<feature type="region of interest" description="Disordered" evidence="1">
    <location>
        <begin position="1187"/>
        <end position="1256"/>
    </location>
</feature>
<feature type="compositionally biased region" description="Polar residues" evidence="1">
    <location>
        <begin position="795"/>
        <end position="807"/>
    </location>
</feature>
<feature type="compositionally biased region" description="Low complexity" evidence="1">
    <location>
        <begin position="46"/>
        <end position="61"/>
    </location>
</feature>
<dbReference type="SUPFAM" id="SSF54695">
    <property type="entry name" value="POZ domain"/>
    <property type="match status" value="1"/>
</dbReference>
<gene>
    <name evidence="3" type="ORF">BaRGS_00017255</name>
</gene>
<dbReference type="InterPro" id="IPR011333">
    <property type="entry name" value="SKP1/BTB/POZ_sf"/>
</dbReference>
<evidence type="ECO:0000313" key="4">
    <source>
        <dbReference type="Proteomes" id="UP001519460"/>
    </source>
</evidence>
<sequence>MESKTESNAGPLAEPAAVEKPPPVRAVSKPPPPLEIAVSQYQGTKPSTASSSPSVSATTTVDVLPRTSTITSTSSLPHPVVCSPTFIPTSTTITDASNQGPIVSSSVKKSKGPVARAQSESAQGDGKGGKKLSSAASDRGSSVSATFLTSASDESSLSAADGQGDSPHKLLQAVRSTNLPYPLPVPSYSQAVQAARASGNVLSERATIIRETVKFFLFHKYWWTSDDYDRIAELVVNEFPELRDPFTWPSQPCYSKVRLDLSMCARNIRRIAKNQEKKRGSPRRHSTESAEMPAESPSSAPAAGASKPTKSSGKAGHSGRRASAQLSRSPTMVPQSISQMLPHTAHTAHNALVTSTPLLDQKQVASVPYLLTSTASTTPTPAPTVLPPVAHFLGHAPPHSQGPGGIVFPSLVPATAAVNDTSTVASAATGLALPQVSSAIASQLNTFSAVPATEWQAKQTAGLENAVNSVATISSACCPETQLPDPLPVPPYSDKVMKAKKMGITKYERPLIIRETVLFFLSLKYWWSSFDYDRISDFVVEYFPDLRDPVLSPNIPPNRRVRTDLSQTARNIRRREVMLKRRDSRSPEERFAAVGTVTSLVSPSVQQPATDFCNELLAAASIIESRTAAMQHTDTVAQKSDSITENCPETNVIAHTDTSKAVHADVPGKVHANSTKKDKSGLNTSRNAPVSISDVSKLIYSSVTTGEPREENVEHNGGPTVLVKPSSEMAVVKHEVEEDDAEQQQALHAQWQTLSAQMSQALSMQALSAQMTQALTAAQISEHLMSSHVSPRPSLGQTSVSPGTQQMTPTTSSAAVTTLSLQQLSQAQAYGLATTSGAGDDAGNDPSHVDRMSAMAMWRSTCLPDPLPTPPFSLNVLRARDAGNTASARPRIIRETTQFFLAMKMWWTTQDYERIAELVLRHFPALRSVQNIKKDLGTCARNMRRRLPLSRYKPAAYSKQWASYQSPPHSLLKDTVGVDGDGQARGAGLTLGELATMASLREAVGQDKGIAEAGGMGALTEEQRQTLLAHSMYEQSTLAWNALYQQQFSTPTQETPVIPQARGTKRSLSDTTAIKVAESLEREILAGAFKRHTSVEQAPKVYPEVEAAHHHSVDVSSGELQVQAEDLKMEPLGTTEGGKKAADATKLSDIYAGIRDLPATHTPAATERKVSDSAAYLTAAPSVTMSESLVHAHQKPARAHSQSSLQVRHDPGSLEDAPINLTCSTVTAKHEHSGEKEATKSEPHSASPKRSRSSSLETFSAREQVWFPHGSPWKKSGQTLFKALPNPLPAPKYSQKLLKAREEGLAYRHRSEVIRETARFFLSFKYWWSSADYSRISELVVSQFPDLKDPVTHPGQPSYRRVQRDLSMCARNLRRKNTRRQKLSLADVARSPKKSKGATGKEKKAAKASKLSEKHEAASPDSQPGPAAPTEIFHQAGSMAKVLPQTVTVSSTSTPSLAHTIVSSAAQHTMSSDTGGKAVADLLPESRSGSAVAALLAADSHSRPPRNGSEWSIHPSSVHKSVTGTHPSLASAVGYAQNSSAASVGSHLPATSNTTLSAASAYSTPKGETYLSKAAESGPTTSQRSLKASRGETPRGRSASAKHGPKTSRHKPSAHESTDIKSVTPVSHTRHVQPPLVEEGTREPAVQTRQSEAGSHDETGQHGHWASGPGTYSQVSSRQAVSNTTAIVTPTLSEAPAHSTEPRVTEGSISHKVYIDPDHGSELQAQLTKLWQDGKFFDASLEVDGYRLPVHKLVLLAASPYLQSTFRHANPTSHLEVNLPRETAVGAARDFLKYVYQGVLHVGPDTVHALRRIAAMLQIEKLLTYCDDYLRLLNTGFSTSFSLPDTLTHGTSQVPRVSVNLRDAAHSHHAYTTDDGITLTRLPQTSETAYMPHTVTAADHAQGVVSGSGRHTTSRKRRASSTVTHRTVGKVDQDRPDTDQEGCEQQTDHCEGQQGDYQPHGLPAGAAYIATHTASQLASDSQVLLTQPNTVTNRQGEDMMDTSQGSLLPQTYCSSPQSTSPADK</sequence>
<organism evidence="3 4">
    <name type="scientific">Batillaria attramentaria</name>
    <dbReference type="NCBI Taxonomy" id="370345"/>
    <lineage>
        <taxon>Eukaryota</taxon>
        <taxon>Metazoa</taxon>
        <taxon>Spiralia</taxon>
        <taxon>Lophotrochozoa</taxon>
        <taxon>Mollusca</taxon>
        <taxon>Gastropoda</taxon>
        <taxon>Caenogastropoda</taxon>
        <taxon>Sorbeoconcha</taxon>
        <taxon>Cerithioidea</taxon>
        <taxon>Batillariidae</taxon>
        <taxon>Batillaria</taxon>
    </lineage>
</organism>
<feature type="region of interest" description="Disordered" evidence="1">
    <location>
        <begin position="787"/>
        <end position="814"/>
    </location>
</feature>
<evidence type="ECO:0000256" key="1">
    <source>
        <dbReference type="SAM" id="MobiDB-lite"/>
    </source>
</evidence>
<feature type="domain" description="BTB" evidence="2">
    <location>
        <begin position="1737"/>
        <end position="1804"/>
    </location>
</feature>
<dbReference type="EMBL" id="JACVVK020000114">
    <property type="protein sequence ID" value="KAK7491426.1"/>
    <property type="molecule type" value="Genomic_DNA"/>
</dbReference>
<feature type="region of interest" description="Disordered" evidence="1">
    <location>
        <begin position="1500"/>
        <end position="1525"/>
    </location>
</feature>
<dbReference type="InterPro" id="IPR000210">
    <property type="entry name" value="BTB/POZ_dom"/>
</dbReference>
<feature type="region of interest" description="Disordered" evidence="1">
    <location>
        <begin position="271"/>
        <end position="333"/>
    </location>
</feature>
<feature type="compositionally biased region" description="Basic and acidic residues" evidence="1">
    <location>
        <begin position="1228"/>
        <end position="1243"/>
    </location>
</feature>
<dbReference type="PANTHER" id="PTHR24410">
    <property type="entry name" value="HL07962P-RELATED"/>
    <property type="match status" value="1"/>
</dbReference>
<keyword evidence="4" id="KW-1185">Reference proteome</keyword>
<feature type="compositionally biased region" description="Polar residues" evidence="1">
    <location>
        <begin position="1670"/>
        <end position="1682"/>
    </location>
</feature>
<dbReference type="InterPro" id="IPR051481">
    <property type="entry name" value="BTB-POZ/Galectin-3-binding"/>
</dbReference>
<dbReference type="Gene3D" id="3.30.710.10">
    <property type="entry name" value="Potassium Channel Kv1.1, Chain A"/>
    <property type="match status" value="1"/>
</dbReference>
<feature type="region of interest" description="Disordered" evidence="1">
    <location>
        <begin position="1"/>
        <end position="63"/>
    </location>
</feature>
<protein>
    <recommendedName>
        <fullName evidence="2">BTB domain-containing protein</fullName>
    </recommendedName>
</protein>
<feature type="compositionally biased region" description="Polar residues" evidence="1">
    <location>
        <begin position="1514"/>
        <end position="1525"/>
    </location>
</feature>
<feature type="region of interest" description="Disordered" evidence="1">
    <location>
        <begin position="1986"/>
        <end position="2024"/>
    </location>
</feature>
<accession>A0ABD0KVT8</accession>
<feature type="compositionally biased region" description="Low complexity" evidence="1">
    <location>
        <begin position="289"/>
        <end position="315"/>
    </location>
</feature>
<evidence type="ECO:0000313" key="3">
    <source>
        <dbReference type="EMBL" id="KAK7491426.1"/>
    </source>
</evidence>
<feature type="compositionally biased region" description="Basic and acidic residues" evidence="1">
    <location>
        <begin position="1399"/>
        <end position="1418"/>
    </location>
</feature>
<comment type="caution">
    <text evidence="3">The sequence shown here is derived from an EMBL/GenBank/DDBJ whole genome shotgun (WGS) entry which is preliminary data.</text>
</comment>
<feature type="region of interest" description="Disordered" evidence="1">
    <location>
        <begin position="1903"/>
        <end position="1963"/>
    </location>
</feature>
<dbReference type="SMART" id="SM00225">
    <property type="entry name" value="BTB"/>
    <property type="match status" value="1"/>
</dbReference>
<feature type="region of interest" description="Disordered" evidence="1">
    <location>
        <begin position="1375"/>
        <end position="1430"/>
    </location>
</feature>
<feature type="compositionally biased region" description="Pro residues" evidence="1">
    <location>
        <begin position="20"/>
        <end position="34"/>
    </location>
</feature>
<feature type="compositionally biased region" description="Basic residues" evidence="1">
    <location>
        <begin position="1603"/>
        <end position="1612"/>
    </location>
</feature>